<sequence>MIVVRDGVDKWACFLCPGGCGEVLKLSLSRNRRPRWKVNIDWLARPTAAPSVRQLNECRCHFWIRKGRVEWCRDSGRKAQPMKRSHSHSLQLVVATAQLKGIPSRSTSDT</sequence>
<dbReference type="Proteomes" id="UP001207582">
    <property type="component" value="Unassembled WGS sequence"/>
</dbReference>
<reference evidence="1 2" key="1">
    <citation type="submission" date="2022-10" db="EMBL/GenBank/DDBJ databases">
        <title>Defluviimonas sp. CAU 1641 isolated from mud.</title>
        <authorList>
            <person name="Kim W."/>
        </authorList>
    </citation>
    <scope>NUCLEOTIDE SEQUENCE [LARGE SCALE GENOMIC DNA]</scope>
    <source>
        <strain evidence="1 2">CAU 1641</strain>
    </source>
</reference>
<name>A0ABT3J6E1_9RHOB</name>
<keyword evidence="2" id="KW-1185">Reference proteome</keyword>
<comment type="caution">
    <text evidence="1">The sequence shown here is derived from an EMBL/GenBank/DDBJ whole genome shotgun (WGS) entry which is preliminary data.</text>
</comment>
<dbReference type="Pfam" id="PF20137">
    <property type="entry name" value="BubE"/>
    <property type="match status" value="1"/>
</dbReference>
<dbReference type="InterPro" id="IPR045384">
    <property type="entry name" value="DUF6527"/>
</dbReference>
<organism evidence="1 2">
    <name type="scientific">Defluviimonas salinarum</name>
    <dbReference type="NCBI Taxonomy" id="2992147"/>
    <lineage>
        <taxon>Bacteria</taxon>
        <taxon>Pseudomonadati</taxon>
        <taxon>Pseudomonadota</taxon>
        <taxon>Alphaproteobacteria</taxon>
        <taxon>Rhodobacterales</taxon>
        <taxon>Paracoccaceae</taxon>
        <taxon>Albidovulum</taxon>
    </lineage>
</organism>
<evidence type="ECO:0000313" key="1">
    <source>
        <dbReference type="EMBL" id="MCW3783225.1"/>
    </source>
</evidence>
<dbReference type="RefSeq" id="WP_264772786.1">
    <property type="nucleotide sequence ID" value="NZ_JAPDOG010000016.1"/>
</dbReference>
<evidence type="ECO:0000313" key="2">
    <source>
        <dbReference type="Proteomes" id="UP001207582"/>
    </source>
</evidence>
<proteinExistence type="predicted"/>
<accession>A0ABT3J6E1</accession>
<dbReference type="EMBL" id="JAPDOG010000016">
    <property type="protein sequence ID" value="MCW3783225.1"/>
    <property type="molecule type" value="Genomic_DNA"/>
</dbReference>
<gene>
    <name evidence="1" type="ORF">OM960_16875</name>
</gene>
<protein>
    <submittedName>
        <fullName evidence="1">DUF6527 family protein</fullName>
    </submittedName>
</protein>